<proteinExistence type="predicted"/>
<dbReference type="SUPFAM" id="SSF68906">
    <property type="entry name" value="SAP domain"/>
    <property type="match status" value="1"/>
</dbReference>
<feature type="region of interest" description="Disordered" evidence="1">
    <location>
        <begin position="72"/>
        <end position="100"/>
    </location>
</feature>
<dbReference type="Pfam" id="PF02037">
    <property type="entry name" value="SAP"/>
    <property type="match status" value="1"/>
</dbReference>
<dbReference type="Gene3D" id="1.10.720.30">
    <property type="entry name" value="SAP domain"/>
    <property type="match status" value="1"/>
</dbReference>
<dbReference type="InterPro" id="IPR003034">
    <property type="entry name" value="SAP_dom"/>
</dbReference>
<dbReference type="AlphaFoldDB" id="A0A642UZL5"/>
<feature type="compositionally biased region" description="Low complexity" evidence="1">
    <location>
        <begin position="22"/>
        <end position="34"/>
    </location>
</feature>
<sequence length="240" mass="26512">MMNRTLRSVASAPSLRRGIRQSAPSTNPSSLLSTPSHYAGLNMQSLRQECRVRGLKVSGRKAELVDRLTSHEMSKMVQQQQESKASFHSTPKPRAKDDSSTVDYCLMPATRAVADDWDKPLFKIPVPPDAFSRVAGGVRPEYETSVPDRGAADKTRANVAGTAEEPRLHVINSQARSLDDVVPVSHYAGADDSHYKDHPYAPGEMSSRDKSFLAAFAAAVSSWWLFGKWSDKKQHHDKAH</sequence>
<dbReference type="InterPro" id="IPR036361">
    <property type="entry name" value="SAP_dom_sf"/>
</dbReference>
<protein>
    <recommendedName>
        <fullName evidence="2">SAP domain-containing protein</fullName>
    </recommendedName>
</protein>
<gene>
    <name evidence="3" type="ORF">TRICI_004766</name>
</gene>
<evidence type="ECO:0000313" key="3">
    <source>
        <dbReference type="EMBL" id="KAA8908491.1"/>
    </source>
</evidence>
<feature type="region of interest" description="Disordered" evidence="1">
    <location>
        <begin position="1"/>
        <end position="34"/>
    </location>
</feature>
<dbReference type="PROSITE" id="PS50800">
    <property type="entry name" value="SAP"/>
    <property type="match status" value="1"/>
</dbReference>
<evidence type="ECO:0000256" key="1">
    <source>
        <dbReference type="SAM" id="MobiDB-lite"/>
    </source>
</evidence>
<accession>A0A642UZL5</accession>
<dbReference type="OrthoDB" id="3993201at2759"/>
<comment type="caution">
    <text evidence="3">The sequence shown here is derived from an EMBL/GenBank/DDBJ whole genome shotgun (WGS) entry which is preliminary data.</text>
</comment>
<feature type="domain" description="SAP" evidence="2">
    <location>
        <begin position="38"/>
        <end position="72"/>
    </location>
</feature>
<feature type="compositionally biased region" description="Polar residues" evidence="1">
    <location>
        <begin position="76"/>
        <end position="89"/>
    </location>
</feature>
<evidence type="ECO:0000259" key="2">
    <source>
        <dbReference type="PROSITE" id="PS50800"/>
    </source>
</evidence>
<dbReference type="Proteomes" id="UP000761534">
    <property type="component" value="Unassembled WGS sequence"/>
</dbReference>
<organism evidence="3 4">
    <name type="scientific">Trichomonascus ciferrii</name>
    <dbReference type="NCBI Taxonomy" id="44093"/>
    <lineage>
        <taxon>Eukaryota</taxon>
        <taxon>Fungi</taxon>
        <taxon>Dikarya</taxon>
        <taxon>Ascomycota</taxon>
        <taxon>Saccharomycotina</taxon>
        <taxon>Dipodascomycetes</taxon>
        <taxon>Dipodascales</taxon>
        <taxon>Trichomonascaceae</taxon>
        <taxon>Trichomonascus</taxon>
        <taxon>Trichomonascus ciferrii complex</taxon>
    </lineage>
</organism>
<keyword evidence="4" id="KW-1185">Reference proteome</keyword>
<evidence type="ECO:0000313" key="4">
    <source>
        <dbReference type="Proteomes" id="UP000761534"/>
    </source>
</evidence>
<dbReference type="SMART" id="SM00513">
    <property type="entry name" value="SAP"/>
    <property type="match status" value="1"/>
</dbReference>
<dbReference type="VEuPathDB" id="FungiDB:TRICI_004766"/>
<name>A0A642UZL5_9ASCO</name>
<reference evidence="3" key="1">
    <citation type="journal article" date="2019" name="G3 (Bethesda)">
        <title>Genome Assemblies of Two Rare Opportunistic Yeast Pathogens: Diutina rugosa (syn. Candida rugosa) and Trichomonascus ciferrii (syn. Candida ciferrii).</title>
        <authorList>
            <person name="Mixao V."/>
            <person name="Saus E."/>
            <person name="Hansen A.P."/>
            <person name="Lass-Florl C."/>
            <person name="Gabaldon T."/>
        </authorList>
    </citation>
    <scope>NUCLEOTIDE SEQUENCE</scope>
    <source>
        <strain evidence="3">CBS 4856</strain>
    </source>
</reference>
<dbReference type="EMBL" id="SWFS01000363">
    <property type="protein sequence ID" value="KAA8908491.1"/>
    <property type="molecule type" value="Genomic_DNA"/>
</dbReference>